<sequence>MDDDTAVADDLALLRAFEPVLRLTAGEYFVPVGVQEWVTRARLWHRGPDDRLVEVAAPGELTLDGLAELGVRYDGAPLALSGLPEEPTRLQRARAWFRAVRPHFRASDRLARVGLAGRVVDVVGRVSLLFRGAVPGGSAAAAVLVQDEHLDPARPRYHGRVLRDGDWVVLQYWFFYCFNNWRSGFSGVNEHEGDWEQVTVYLDATTLDGPGPDGVPVPRWVVFSSHDEVGDDLRRRWDDPDLTLVGRHPVVHVGAGSHSGAFLPGEYLVTVVPPRWGGIVGALRWLAKLLTPWTRAAQGGGLGIPYVDYARGDGVTIGPAGQLAWTPVVIDDTTPWVRDYRGLWGHDTRDRLGGERGPAGPRYERDGTVRAAWGDPVGWAGLAKVAPNPDQELAALRSWVARLEEDVARLDDEVAAQRAELAAGAASVSPSAADAALLAEREQALHSRRMERVRLQDQVHAAVRRIADGAPAQGPHDHLRHRRTPLSREERVRERLLLAWSIISTPLLLGVLAYVLLPGTARRPLLLVAALALVLSVEALARGYLGAYLRRLLLVAGVLAAGELLVSYWQWVVVGLFVAGALVVLVVNLRDTLRR</sequence>
<name>A0A542E352_9MICO</name>
<keyword evidence="4" id="KW-1185">Reference proteome</keyword>
<dbReference type="RefSeq" id="WP_141849084.1">
    <property type="nucleotide sequence ID" value="NZ_BAAAPR010000007.1"/>
</dbReference>
<dbReference type="EMBL" id="VFMN01000001">
    <property type="protein sequence ID" value="TQJ09762.1"/>
    <property type="molecule type" value="Genomic_DNA"/>
</dbReference>
<dbReference type="AlphaFoldDB" id="A0A542E352"/>
<dbReference type="PANTHER" id="PTHR48174:SF5">
    <property type="entry name" value="VACUOLAR PROTEIN SORTING-ASSOCIATED PROTEIN 62"/>
    <property type="match status" value="1"/>
</dbReference>
<dbReference type="Proteomes" id="UP000317893">
    <property type="component" value="Unassembled WGS sequence"/>
</dbReference>
<evidence type="ECO:0000313" key="4">
    <source>
        <dbReference type="Proteomes" id="UP000317893"/>
    </source>
</evidence>
<feature type="coiled-coil region" evidence="1">
    <location>
        <begin position="393"/>
        <end position="420"/>
    </location>
</feature>
<keyword evidence="2" id="KW-0472">Membrane</keyword>
<keyword evidence="2" id="KW-0812">Transmembrane</keyword>
<feature type="transmembrane region" description="Helical" evidence="2">
    <location>
        <begin position="497"/>
        <end position="517"/>
    </location>
</feature>
<evidence type="ECO:0000256" key="1">
    <source>
        <dbReference type="SAM" id="Coils"/>
    </source>
</evidence>
<accession>A0A542E352</accession>
<feature type="transmembrane region" description="Helical" evidence="2">
    <location>
        <begin position="568"/>
        <end position="589"/>
    </location>
</feature>
<protein>
    <submittedName>
        <fullName evidence="3">Uncharacterized protein</fullName>
    </submittedName>
</protein>
<dbReference type="OrthoDB" id="144586at2"/>
<evidence type="ECO:0000256" key="2">
    <source>
        <dbReference type="SAM" id="Phobius"/>
    </source>
</evidence>
<keyword evidence="1" id="KW-0175">Coiled coil</keyword>
<evidence type="ECO:0000313" key="3">
    <source>
        <dbReference type="EMBL" id="TQJ09762.1"/>
    </source>
</evidence>
<organism evidence="3 4">
    <name type="scientific">Lapillicoccus jejuensis</name>
    <dbReference type="NCBI Taxonomy" id="402171"/>
    <lineage>
        <taxon>Bacteria</taxon>
        <taxon>Bacillati</taxon>
        <taxon>Actinomycetota</taxon>
        <taxon>Actinomycetes</taxon>
        <taxon>Micrococcales</taxon>
        <taxon>Intrasporangiaceae</taxon>
        <taxon>Lapillicoccus</taxon>
    </lineage>
</organism>
<proteinExistence type="predicted"/>
<gene>
    <name evidence="3" type="ORF">FB458_2878</name>
</gene>
<dbReference type="PANTHER" id="PTHR48174">
    <property type="entry name" value="DUF946 FAMILY PROTEIN"/>
    <property type="match status" value="1"/>
</dbReference>
<reference evidence="3 4" key="1">
    <citation type="submission" date="2019-06" db="EMBL/GenBank/DDBJ databases">
        <title>Sequencing the genomes of 1000 actinobacteria strains.</title>
        <authorList>
            <person name="Klenk H.-P."/>
        </authorList>
    </citation>
    <scope>NUCLEOTIDE SEQUENCE [LARGE SCALE GENOMIC DNA]</scope>
    <source>
        <strain evidence="3 4">DSM 18607</strain>
    </source>
</reference>
<feature type="transmembrane region" description="Helical" evidence="2">
    <location>
        <begin position="524"/>
        <end position="548"/>
    </location>
</feature>
<keyword evidence="2" id="KW-1133">Transmembrane helix</keyword>
<comment type="caution">
    <text evidence="3">The sequence shown here is derived from an EMBL/GenBank/DDBJ whole genome shotgun (WGS) entry which is preliminary data.</text>
</comment>